<comment type="caution">
    <text evidence="4">The sequence shown here is derived from an EMBL/GenBank/DDBJ whole genome shotgun (WGS) entry which is preliminary data.</text>
</comment>
<dbReference type="InterPro" id="IPR008936">
    <property type="entry name" value="Rho_GTPase_activation_prot"/>
</dbReference>
<name>A0ABR3VCM2_HUMIN</name>
<proteinExistence type="predicted"/>
<dbReference type="PANTHER" id="PTHR23176:SF125">
    <property type="entry name" value="GTPASE ACTIVATOR (BEM2), PUTATIVE (AFU_ORTHOLOGUE AFUA_7G04450)-RELATED"/>
    <property type="match status" value="1"/>
</dbReference>
<feature type="compositionally biased region" description="Basic and acidic residues" evidence="2">
    <location>
        <begin position="168"/>
        <end position="177"/>
    </location>
</feature>
<feature type="region of interest" description="Disordered" evidence="2">
    <location>
        <begin position="577"/>
        <end position="688"/>
    </location>
</feature>
<keyword evidence="1" id="KW-0343">GTPase activation</keyword>
<dbReference type="CDD" id="cd00159">
    <property type="entry name" value="RhoGAP"/>
    <property type="match status" value="1"/>
</dbReference>
<evidence type="ECO:0000259" key="3">
    <source>
        <dbReference type="PROSITE" id="PS50238"/>
    </source>
</evidence>
<feature type="compositionally biased region" description="Low complexity" evidence="2">
    <location>
        <begin position="138"/>
        <end position="151"/>
    </location>
</feature>
<feature type="compositionally biased region" description="Polar residues" evidence="2">
    <location>
        <begin position="197"/>
        <end position="222"/>
    </location>
</feature>
<feature type="region of interest" description="Disordered" evidence="2">
    <location>
        <begin position="1"/>
        <end position="327"/>
    </location>
</feature>
<evidence type="ECO:0000256" key="2">
    <source>
        <dbReference type="SAM" id="MobiDB-lite"/>
    </source>
</evidence>
<dbReference type="PROSITE" id="PS50238">
    <property type="entry name" value="RHOGAP"/>
    <property type="match status" value="1"/>
</dbReference>
<dbReference type="Pfam" id="PF00620">
    <property type="entry name" value="RhoGAP"/>
    <property type="match status" value="1"/>
</dbReference>
<dbReference type="SUPFAM" id="SSF48350">
    <property type="entry name" value="GTPase activation domain, GAP"/>
    <property type="match status" value="1"/>
</dbReference>
<dbReference type="InterPro" id="IPR000198">
    <property type="entry name" value="RhoGAP_dom"/>
</dbReference>
<accession>A0ABR3VCM2</accession>
<reference evidence="4 5" key="1">
    <citation type="journal article" date="2024" name="Commun. Biol.">
        <title>Comparative genomic analysis of thermophilic fungi reveals convergent evolutionary adaptations and gene losses.</title>
        <authorList>
            <person name="Steindorff A.S."/>
            <person name="Aguilar-Pontes M.V."/>
            <person name="Robinson A.J."/>
            <person name="Andreopoulos B."/>
            <person name="LaButti K."/>
            <person name="Kuo A."/>
            <person name="Mondo S."/>
            <person name="Riley R."/>
            <person name="Otillar R."/>
            <person name="Haridas S."/>
            <person name="Lipzen A."/>
            <person name="Grimwood J."/>
            <person name="Schmutz J."/>
            <person name="Clum A."/>
            <person name="Reid I.D."/>
            <person name="Moisan M.C."/>
            <person name="Butler G."/>
            <person name="Nguyen T.T.M."/>
            <person name="Dewar K."/>
            <person name="Conant G."/>
            <person name="Drula E."/>
            <person name="Henrissat B."/>
            <person name="Hansel C."/>
            <person name="Singer S."/>
            <person name="Hutchinson M.I."/>
            <person name="de Vries R.P."/>
            <person name="Natvig D.O."/>
            <person name="Powell A.J."/>
            <person name="Tsang A."/>
            <person name="Grigoriev I.V."/>
        </authorList>
    </citation>
    <scope>NUCLEOTIDE SEQUENCE [LARGE SCALE GENOMIC DNA]</scope>
    <source>
        <strain evidence="4 5">CBS 620.91</strain>
    </source>
</reference>
<protein>
    <recommendedName>
        <fullName evidence="3">Rho-GAP domain-containing protein</fullName>
    </recommendedName>
</protein>
<feature type="compositionally biased region" description="Low complexity" evidence="2">
    <location>
        <begin position="109"/>
        <end position="125"/>
    </location>
</feature>
<feature type="compositionally biased region" description="Low complexity" evidence="2">
    <location>
        <begin position="178"/>
        <end position="196"/>
    </location>
</feature>
<evidence type="ECO:0000256" key="1">
    <source>
        <dbReference type="ARBA" id="ARBA00022468"/>
    </source>
</evidence>
<dbReference type="Gene3D" id="1.10.555.10">
    <property type="entry name" value="Rho GTPase activation protein"/>
    <property type="match status" value="1"/>
</dbReference>
<dbReference type="EMBL" id="JAZGSY010000152">
    <property type="protein sequence ID" value="KAL1839532.1"/>
    <property type="molecule type" value="Genomic_DNA"/>
</dbReference>
<feature type="compositionally biased region" description="Low complexity" evidence="2">
    <location>
        <begin position="603"/>
        <end position="616"/>
    </location>
</feature>
<dbReference type="InterPro" id="IPR050729">
    <property type="entry name" value="Rho-GAP"/>
</dbReference>
<feature type="compositionally biased region" description="Polar residues" evidence="2">
    <location>
        <begin position="617"/>
        <end position="629"/>
    </location>
</feature>
<keyword evidence="5" id="KW-1185">Reference proteome</keyword>
<feature type="compositionally biased region" description="Pro residues" evidence="2">
    <location>
        <begin position="96"/>
        <end position="106"/>
    </location>
</feature>
<feature type="compositionally biased region" description="Low complexity" evidence="2">
    <location>
        <begin position="646"/>
        <end position="659"/>
    </location>
</feature>
<dbReference type="SMART" id="SM00324">
    <property type="entry name" value="RhoGAP"/>
    <property type="match status" value="1"/>
</dbReference>
<feature type="compositionally biased region" description="Basic and acidic residues" evidence="2">
    <location>
        <begin position="593"/>
        <end position="602"/>
    </location>
</feature>
<evidence type="ECO:0000313" key="5">
    <source>
        <dbReference type="Proteomes" id="UP001583172"/>
    </source>
</evidence>
<sequence length="688" mass="77209">MGRKPAPEPLPLEDTIRLSDDAPPTETVPRSARLPPDTASPRSPRSPFRHGQNKGDIAALTADSSEPQPLADILLDHSDDPRQRQHQHQRSDNPRDPPPPQPSPRDPPADQQPQQQQQQPPQQNPGHRHARREDKASKSGFFFGFGKSQKSSSDRPTVHQHSNSRTETMSRDSDRPVLSKQSSKSDSFQQDQSLQKPNSPLPSRSDVSLASTAENESSPGNNSAPSAKKSKPKPFHLLGRTKSVKDNNGADSPSPKENAPPPAPTPGKNADAEIPSFREMMSSAVRNHSAERSQSRDKESSRSRENDGRQKPPAPSYPQTPGGAFFSNLKHSRAAGVIRDRIFGPRNDPPAPKEPVVDDEHYQLKVINLPLVEQTRLTRISKRLEDSRDKTEFWMPAFPWRAIDYLNYKGSEVEGLYRVPGSGPQIKKWQRKFDEELDVDLFEQPDLYDINIIGSMLKAWLRELPDELFPKEAQERIARECAGAEKVPDLLVEELSNLPPFNYYLLFAITCHLSLLLAHSDKNKMDFRNLCICFQPCMKIDAFCFKFLVCDWRDCWKGCKNEAKYIEEEYALFDQPPPRIASRDRSNGTASRAVEEERREDQQQQQQQRSVSSSDSNGKSPKAEQQQQKPIKKKRLPATAADSESGETGSTISTTLTINSDRDTPPRKTAAGELRPLSPIKPLSPLNL</sequence>
<evidence type="ECO:0000313" key="4">
    <source>
        <dbReference type="EMBL" id="KAL1839532.1"/>
    </source>
</evidence>
<feature type="compositionally biased region" description="Basic and acidic residues" evidence="2">
    <location>
        <begin position="74"/>
        <end position="95"/>
    </location>
</feature>
<feature type="compositionally biased region" description="Basic and acidic residues" evidence="2">
    <location>
        <begin position="288"/>
        <end position="310"/>
    </location>
</feature>
<dbReference type="Proteomes" id="UP001583172">
    <property type="component" value="Unassembled WGS sequence"/>
</dbReference>
<gene>
    <name evidence="4" type="ORF">VTJ49DRAFT_1434</name>
</gene>
<dbReference type="PANTHER" id="PTHR23176">
    <property type="entry name" value="RHO/RAC/CDC GTPASE-ACTIVATING PROTEIN"/>
    <property type="match status" value="1"/>
</dbReference>
<feature type="domain" description="Rho-GAP" evidence="3">
    <location>
        <begin position="382"/>
        <end position="573"/>
    </location>
</feature>
<organism evidence="4 5">
    <name type="scientific">Humicola insolens</name>
    <name type="common">Soft-rot fungus</name>
    <dbReference type="NCBI Taxonomy" id="85995"/>
    <lineage>
        <taxon>Eukaryota</taxon>
        <taxon>Fungi</taxon>
        <taxon>Dikarya</taxon>
        <taxon>Ascomycota</taxon>
        <taxon>Pezizomycotina</taxon>
        <taxon>Sordariomycetes</taxon>
        <taxon>Sordariomycetidae</taxon>
        <taxon>Sordariales</taxon>
        <taxon>Chaetomiaceae</taxon>
        <taxon>Mycothermus</taxon>
    </lineage>
</organism>